<dbReference type="Pfam" id="PF12848">
    <property type="entry name" value="ABC_tran_Xtn"/>
    <property type="match status" value="1"/>
</dbReference>
<proteinExistence type="inferred from homology"/>
<evidence type="ECO:0000256" key="3">
    <source>
        <dbReference type="ARBA" id="ARBA00022840"/>
    </source>
</evidence>
<dbReference type="GO" id="GO:0003677">
    <property type="term" value="F:DNA binding"/>
    <property type="evidence" value="ECO:0007669"/>
    <property type="project" value="InterPro"/>
</dbReference>
<dbReference type="InterPro" id="IPR027417">
    <property type="entry name" value="P-loop_NTPase"/>
</dbReference>
<feature type="domain" description="ABC transporter" evidence="7">
    <location>
        <begin position="2"/>
        <end position="246"/>
    </location>
</feature>
<dbReference type="CDD" id="cd03221">
    <property type="entry name" value="ABCF_EF-3"/>
    <property type="match status" value="2"/>
</dbReference>
<dbReference type="GO" id="GO:0016887">
    <property type="term" value="F:ATP hydrolysis activity"/>
    <property type="evidence" value="ECO:0007669"/>
    <property type="project" value="InterPro"/>
</dbReference>
<dbReference type="OrthoDB" id="9808609at2"/>
<evidence type="ECO:0000313" key="8">
    <source>
        <dbReference type="EMBL" id="EWH10323.1"/>
    </source>
</evidence>
<dbReference type="EMBL" id="ARZY01000013">
    <property type="protein sequence ID" value="EWH10323.1"/>
    <property type="molecule type" value="Genomic_DNA"/>
</dbReference>
<evidence type="ECO:0000256" key="6">
    <source>
        <dbReference type="SAM" id="MobiDB-lite"/>
    </source>
</evidence>
<feature type="region of interest" description="Disordered" evidence="6">
    <location>
        <begin position="529"/>
        <end position="569"/>
    </location>
</feature>
<dbReference type="Pfam" id="PF00005">
    <property type="entry name" value="ABC_tran"/>
    <property type="match status" value="2"/>
</dbReference>
<evidence type="ECO:0000256" key="5">
    <source>
        <dbReference type="ARBA" id="ARBA00069073"/>
    </source>
</evidence>
<dbReference type="InterPro" id="IPR003593">
    <property type="entry name" value="AAA+_ATPase"/>
</dbReference>
<evidence type="ECO:0000256" key="4">
    <source>
        <dbReference type="ARBA" id="ARBA00061571"/>
    </source>
</evidence>
<dbReference type="PANTHER" id="PTHR19211">
    <property type="entry name" value="ATP-BINDING TRANSPORT PROTEIN-RELATED"/>
    <property type="match status" value="1"/>
</dbReference>
<dbReference type="InterPro" id="IPR032781">
    <property type="entry name" value="ABC_tran_Xtn"/>
</dbReference>
<evidence type="ECO:0000256" key="2">
    <source>
        <dbReference type="ARBA" id="ARBA00022741"/>
    </source>
</evidence>
<dbReference type="STRING" id="1328313.DS2_08615"/>
<feature type="compositionally biased region" description="Basic and acidic residues" evidence="6">
    <location>
        <begin position="546"/>
        <end position="558"/>
    </location>
</feature>
<comment type="caution">
    <text evidence="8">The sequence shown here is derived from an EMBL/GenBank/DDBJ whole genome shotgun (WGS) entry which is preliminary data.</text>
</comment>
<dbReference type="Gene3D" id="3.40.50.300">
    <property type="entry name" value="P-loop containing nucleotide triphosphate hydrolases"/>
    <property type="match status" value="2"/>
</dbReference>
<dbReference type="eggNOG" id="COG0488">
    <property type="taxonomic scope" value="Bacteria"/>
</dbReference>
<protein>
    <recommendedName>
        <fullName evidence="5">Probable ATP-binding protein YheS</fullName>
    </recommendedName>
</protein>
<dbReference type="InterPro" id="IPR032524">
    <property type="entry name" value="ABC_tran_C"/>
</dbReference>
<dbReference type="Proteomes" id="UP000019276">
    <property type="component" value="Unassembled WGS sequence"/>
</dbReference>
<evidence type="ECO:0000256" key="1">
    <source>
        <dbReference type="ARBA" id="ARBA00022737"/>
    </source>
</evidence>
<organism evidence="8 9">
    <name type="scientific">Catenovulum agarivorans DS-2</name>
    <dbReference type="NCBI Taxonomy" id="1328313"/>
    <lineage>
        <taxon>Bacteria</taxon>
        <taxon>Pseudomonadati</taxon>
        <taxon>Pseudomonadota</taxon>
        <taxon>Gammaproteobacteria</taxon>
        <taxon>Alteromonadales</taxon>
        <taxon>Alteromonadaceae</taxon>
        <taxon>Catenovulum</taxon>
    </lineage>
</organism>
<name>W7QR30_9ALTE</name>
<dbReference type="InterPro" id="IPR017871">
    <property type="entry name" value="ABC_transporter-like_CS"/>
</dbReference>
<gene>
    <name evidence="8" type="ORF">DS2_08615</name>
</gene>
<sequence>MITLNQISLQRGQAFLLEQASATIHAGQKVGLVGKNGCGKSSLFALFNQELQIDQGDFSLPANWQIAHVKQETPALSKSALDYVIDGDSEYRNLCEQIDHAQNAQQGEKVAQLYTEMEHIDGYTIHARAGQLLNGLGFNDKQHDLPVSDFSGGWRMRLNLAQALICRSNLLLLDEPTNHLDLDAVIWLAKFLTQYSGTLIVISHDRDFLDQVCSHIIHIENKKTNSYTGNYSSFERQRAIQLEQQQAMFERQQRERAHMQSFIDRFKAKASKAKQAQSRIKALAKMEEIAPAHVDSQFHFEFYLPEKNPNPLINLDKVVAGYEQNIILDKIAFNLVPGSRIGLLGRNGAGKSTLIKLLANDLAPLSGDVRRSTGLNIGYFAQHQLEQLDDEASPLLHLQRLAPKHTEQQLRDYLGGFGFNGDQATSAVAPFSGGEKARLVLALLVWQKPNLLLLDEPTNHLDLDMRHALTVALQGYEGAMIIVSHDRHILRSTCDDFYLVADGQVTPFDGDLDDYETWLVEQSRQEKSAVRSQDKLENKSNSAQSRQDKKRREAEFRQQTRPLRKKLEQTEQQVDKLQSGLSAIEQQLADNDLYLAENKDKLTKLLAEQADIKPKLQQAEETWLELEEELAELQAQFDAE</sequence>
<dbReference type="InterPro" id="IPR003439">
    <property type="entry name" value="ABC_transporter-like_ATP-bd"/>
</dbReference>
<dbReference type="Pfam" id="PF16326">
    <property type="entry name" value="ABC_tran_CTD"/>
    <property type="match status" value="1"/>
</dbReference>
<feature type="domain" description="ABC transporter" evidence="7">
    <location>
        <begin position="313"/>
        <end position="527"/>
    </location>
</feature>
<comment type="similarity">
    <text evidence="4">Belongs to the ABC transporter superfamily. ABCF family. YheS subfamily.</text>
</comment>
<reference evidence="8 9" key="1">
    <citation type="journal article" date="2014" name="Genome Announc.">
        <title>Draft Genome Sequence of the Agar-Degrading Bacterium Catenovulum sp. Strain DS-2, Isolated from Intestines of Haliotis diversicolor.</title>
        <authorList>
            <person name="Shan D."/>
            <person name="Li X."/>
            <person name="Gu Z."/>
            <person name="Wei G."/>
            <person name="Gao Z."/>
            <person name="Shao Z."/>
        </authorList>
    </citation>
    <scope>NUCLEOTIDE SEQUENCE [LARGE SCALE GENOMIC DNA]</scope>
    <source>
        <strain evidence="8 9">DS-2</strain>
    </source>
</reference>
<dbReference type="PROSITE" id="PS00211">
    <property type="entry name" value="ABC_TRANSPORTER_1"/>
    <property type="match status" value="2"/>
</dbReference>
<dbReference type="GO" id="GO:0005524">
    <property type="term" value="F:ATP binding"/>
    <property type="evidence" value="ECO:0007669"/>
    <property type="project" value="UniProtKB-KW"/>
</dbReference>
<evidence type="ECO:0000313" key="9">
    <source>
        <dbReference type="Proteomes" id="UP000019276"/>
    </source>
</evidence>
<dbReference type="AlphaFoldDB" id="W7QR30"/>
<dbReference type="InterPro" id="IPR037118">
    <property type="entry name" value="Val-tRNA_synth_C_sf"/>
</dbReference>
<evidence type="ECO:0000259" key="7">
    <source>
        <dbReference type="PROSITE" id="PS50893"/>
    </source>
</evidence>
<dbReference type="SUPFAM" id="SSF52540">
    <property type="entry name" value="P-loop containing nucleoside triphosphate hydrolases"/>
    <property type="match status" value="2"/>
</dbReference>
<accession>W7QR30</accession>
<keyword evidence="2" id="KW-0547">Nucleotide-binding</keyword>
<dbReference type="InterPro" id="IPR050611">
    <property type="entry name" value="ABCF"/>
</dbReference>
<dbReference type="SMART" id="SM00382">
    <property type="entry name" value="AAA"/>
    <property type="match status" value="2"/>
</dbReference>
<dbReference type="PROSITE" id="PS50893">
    <property type="entry name" value="ABC_TRANSPORTER_2"/>
    <property type="match status" value="2"/>
</dbReference>
<dbReference type="FunFam" id="3.40.50.300:FF:002053">
    <property type="entry name" value="ABC transporter ATP-binding protein"/>
    <property type="match status" value="1"/>
</dbReference>
<dbReference type="RefSeq" id="WP_035014323.1">
    <property type="nucleotide sequence ID" value="NZ_ARZY01000013.1"/>
</dbReference>
<dbReference type="NCBIfam" id="NF007921">
    <property type="entry name" value="PRK10636.1"/>
    <property type="match status" value="1"/>
</dbReference>
<dbReference type="PATRIC" id="fig|1328313.3.peg.1759"/>
<keyword evidence="3" id="KW-0067">ATP-binding</keyword>
<keyword evidence="1" id="KW-0677">Repeat</keyword>
<keyword evidence="9" id="KW-1185">Reference proteome</keyword>
<dbReference type="PANTHER" id="PTHR19211:SF14">
    <property type="entry name" value="ATP-BINDING CASSETTE SUB-FAMILY F MEMBER 1"/>
    <property type="match status" value="1"/>
</dbReference>
<dbReference type="FunFam" id="3.40.50.300:FF:000011">
    <property type="entry name" value="Putative ABC transporter ATP-binding component"/>
    <property type="match status" value="1"/>
</dbReference>
<feature type="compositionally biased region" description="Basic and acidic residues" evidence="6">
    <location>
        <begin position="529"/>
        <end position="538"/>
    </location>
</feature>
<dbReference type="Gene3D" id="1.10.287.380">
    <property type="entry name" value="Valyl-tRNA synthetase, C-terminal domain"/>
    <property type="match status" value="1"/>
</dbReference>